<dbReference type="RefSeq" id="WP_310173193.1">
    <property type="nucleotide sequence ID" value="NZ_BAABHE010000002.1"/>
</dbReference>
<keyword evidence="2" id="KW-1185">Reference proteome</keyword>
<proteinExistence type="predicted"/>
<organism evidence="1 2">
    <name type="scientific">Enteractinococcus fodinae</name>
    <dbReference type="NCBI Taxonomy" id="684663"/>
    <lineage>
        <taxon>Bacteria</taxon>
        <taxon>Bacillati</taxon>
        <taxon>Actinomycetota</taxon>
        <taxon>Actinomycetes</taxon>
        <taxon>Micrococcales</taxon>
        <taxon>Micrococcaceae</taxon>
    </lineage>
</organism>
<accession>A0ABU2B1F1</accession>
<evidence type="ECO:0000313" key="2">
    <source>
        <dbReference type="Proteomes" id="UP001183794"/>
    </source>
</evidence>
<reference evidence="1 2" key="1">
    <citation type="submission" date="2023-07" db="EMBL/GenBank/DDBJ databases">
        <title>Sequencing the genomes of 1000 actinobacteria strains.</title>
        <authorList>
            <person name="Klenk H.-P."/>
        </authorList>
    </citation>
    <scope>NUCLEOTIDE SEQUENCE [LARGE SCALE GENOMIC DNA]</scope>
    <source>
        <strain evidence="1 2">DSM 22966</strain>
    </source>
</reference>
<dbReference type="EMBL" id="JAVDYJ010000001">
    <property type="protein sequence ID" value="MDR7347246.1"/>
    <property type="molecule type" value="Genomic_DNA"/>
</dbReference>
<sequence>MTFFDSESPWTITNDYDLYVPHNPYTASELSAMAYQGVLRPQFGPYYVDSNQPDTPSQRAKSVRMVGEQLIDGSWTATLLTAAWIYLGGQAPEMFEAATAVAHRGKSRSTVMPTALRQCDYLGDESIHEDDLRVIGGVVVTSPELTIEDLLRLGGRTRHQDQARRLGALTDRDRLEQRLTSAGLGPEAAHILQDRNAPDLQTV</sequence>
<dbReference type="Proteomes" id="UP001183794">
    <property type="component" value="Unassembled WGS sequence"/>
</dbReference>
<comment type="caution">
    <text evidence="1">The sequence shown here is derived from an EMBL/GenBank/DDBJ whole genome shotgun (WGS) entry which is preliminary data.</text>
</comment>
<name>A0ABU2B1F1_9MICC</name>
<protein>
    <submittedName>
        <fullName evidence="1">Uncharacterized protein</fullName>
    </submittedName>
</protein>
<gene>
    <name evidence="1" type="ORF">J2S62_001503</name>
</gene>
<evidence type="ECO:0000313" key="1">
    <source>
        <dbReference type="EMBL" id="MDR7347246.1"/>
    </source>
</evidence>